<dbReference type="Proteomes" id="UP000245626">
    <property type="component" value="Unassembled WGS sequence"/>
</dbReference>
<accession>A0ACD0P2N4</accession>
<keyword evidence="1" id="KW-0489">Methyltransferase</keyword>
<name>A0ACD0P2N4_9BASI</name>
<protein>
    <submittedName>
        <fullName evidence="1">S-adenosyl-L-methionine-dependent methyltransferase</fullName>
    </submittedName>
</protein>
<proteinExistence type="predicted"/>
<gene>
    <name evidence="1" type="ORF">IE53DRAFT_385312</name>
</gene>
<keyword evidence="2" id="KW-1185">Reference proteome</keyword>
<keyword evidence="1" id="KW-0808">Transferase</keyword>
<evidence type="ECO:0000313" key="2">
    <source>
        <dbReference type="Proteomes" id="UP000245626"/>
    </source>
</evidence>
<evidence type="ECO:0000313" key="1">
    <source>
        <dbReference type="EMBL" id="PWN52267.1"/>
    </source>
</evidence>
<dbReference type="EMBL" id="KZ819787">
    <property type="protein sequence ID" value="PWN52267.1"/>
    <property type="molecule type" value="Genomic_DNA"/>
</dbReference>
<reference evidence="1 2" key="1">
    <citation type="journal article" date="2018" name="Mol. Biol. Evol.">
        <title>Broad Genomic Sampling Reveals a Smut Pathogenic Ancestry of the Fungal Clade Ustilaginomycotina.</title>
        <authorList>
            <person name="Kijpornyongpan T."/>
            <person name="Mondo S.J."/>
            <person name="Barry K."/>
            <person name="Sandor L."/>
            <person name="Lee J."/>
            <person name="Lipzen A."/>
            <person name="Pangilinan J."/>
            <person name="LaButti K."/>
            <person name="Hainaut M."/>
            <person name="Henrissat B."/>
            <person name="Grigoriev I.V."/>
            <person name="Spatafora J.W."/>
            <person name="Aime M.C."/>
        </authorList>
    </citation>
    <scope>NUCLEOTIDE SEQUENCE [LARGE SCALE GENOMIC DNA]</scope>
    <source>
        <strain evidence="1 2">SA 807</strain>
    </source>
</reference>
<organism evidence="1 2">
    <name type="scientific">Violaceomyces palustris</name>
    <dbReference type="NCBI Taxonomy" id="1673888"/>
    <lineage>
        <taxon>Eukaryota</taxon>
        <taxon>Fungi</taxon>
        <taxon>Dikarya</taxon>
        <taxon>Basidiomycota</taxon>
        <taxon>Ustilaginomycotina</taxon>
        <taxon>Ustilaginomycetes</taxon>
        <taxon>Violaceomycetales</taxon>
        <taxon>Violaceomycetaceae</taxon>
        <taxon>Violaceomyces</taxon>
    </lineage>
</organism>
<sequence>MTVAIGSNNVEIISGLSGVPGTEQRFYHSDEKSIYALPTDSDEFDRLEKQHRLILHLFNGPISSPEVKHRLESGEPLKILDVGCGPGSWAKQVAKEFPNAIVHATDFVECFKPEEKVEVDFDQGNVLSSLPYQDGTFDLVHMRFFTGALKKQEWEVATREILRVTKSGGWVQMVEPDGELRSQSEEVSEILNDWNRRGMRGSLEKRGGDPLAGIRLETFLRSAGSGSVRILTRSAPMAERYQGDELGALMKHDYLSLVSTLAPVLCITWGISSEEMVEWGSKVVKECERLKAFHNFVTAVAQKP</sequence>